<dbReference type="PANTHER" id="PTHR33567">
    <property type="entry name" value="CHROMATE ION TRANSPORTER (EUROFUNG)"/>
    <property type="match status" value="1"/>
</dbReference>
<dbReference type="Pfam" id="PF02417">
    <property type="entry name" value="Chromate_transp"/>
    <property type="match status" value="2"/>
</dbReference>
<name>R7ZLS1_9BACT</name>
<evidence type="ECO:0000256" key="7">
    <source>
        <dbReference type="SAM" id="Phobius"/>
    </source>
</evidence>
<comment type="caution">
    <text evidence="8">The sequence shown here is derived from an EMBL/GenBank/DDBJ whole genome shotgun (WGS) entry which is preliminary data.</text>
</comment>
<dbReference type="GO" id="GO:0015109">
    <property type="term" value="F:chromate transmembrane transporter activity"/>
    <property type="evidence" value="ECO:0007669"/>
    <property type="project" value="InterPro"/>
</dbReference>
<dbReference type="Proteomes" id="UP000013909">
    <property type="component" value="Unassembled WGS sequence"/>
</dbReference>
<evidence type="ECO:0000256" key="4">
    <source>
        <dbReference type="ARBA" id="ARBA00022692"/>
    </source>
</evidence>
<keyword evidence="6 7" id="KW-0472">Membrane</keyword>
<proteinExistence type="inferred from homology"/>
<evidence type="ECO:0000256" key="6">
    <source>
        <dbReference type="ARBA" id="ARBA00023136"/>
    </source>
</evidence>
<feature type="transmembrane region" description="Helical" evidence="7">
    <location>
        <begin position="148"/>
        <end position="176"/>
    </location>
</feature>
<evidence type="ECO:0000256" key="5">
    <source>
        <dbReference type="ARBA" id="ARBA00022989"/>
    </source>
</evidence>
<dbReference type="InterPro" id="IPR014047">
    <property type="entry name" value="Chr_Tranpt_l_chain"/>
</dbReference>
<evidence type="ECO:0000256" key="3">
    <source>
        <dbReference type="ARBA" id="ARBA00022475"/>
    </source>
</evidence>
<protein>
    <submittedName>
        <fullName evidence="8">Chromate transport protein</fullName>
    </submittedName>
</protein>
<evidence type="ECO:0000256" key="2">
    <source>
        <dbReference type="ARBA" id="ARBA00005262"/>
    </source>
</evidence>
<dbReference type="NCBIfam" id="TIGR00937">
    <property type="entry name" value="2A51"/>
    <property type="match status" value="1"/>
</dbReference>
<evidence type="ECO:0000313" key="8">
    <source>
        <dbReference type="EMBL" id="EON74984.1"/>
    </source>
</evidence>
<feature type="transmembrane region" description="Helical" evidence="7">
    <location>
        <begin position="295"/>
        <end position="321"/>
    </location>
</feature>
<dbReference type="AlphaFoldDB" id="R7ZLS1"/>
<comment type="subcellular location">
    <subcellularLocation>
        <location evidence="1">Cell membrane</location>
        <topology evidence="1">Multi-pass membrane protein</topology>
    </subcellularLocation>
</comment>
<feature type="transmembrane region" description="Helical" evidence="7">
    <location>
        <begin position="196"/>
        <end position="215"/>
    </location>
</feature>
<keyword evidence="3" id="KW-1003">Cell membrane</keyword>
<keyword evidence="4 7" id="KW-0812">Transmembrane</keyword>
<feature type="transmembrane region" description="Helical" evidence="7">
    <location>
        <begin position="227"/>
        <end position="246"/>
    </location>
</feature>
<accession>R7ZLS1</accession>
<dbReference type="GO" id="GO:0005886">
    <property type="term" value="C:plasma membrane"/>
    <property type="evidence" value="ECO:0007669"/>
    <property type="project" value="UniProtKB-SubCell"/>
</dbReference>
<feature type="transmembrane region" description="Helical" evidence="7">
    <location>
        <begin position="79"/>
        <end position="103"/>
    </location>
</feature>
<feature type="transmembrane region" description="Helical" evidence="7">
    <location>
        <begin position="115"/>
        <end position="136"/>
    </location>
</feature>
<sequence length="401" mass="44512">MEIKKVRYYIYLKDVLILSLTAFGGPQVFLAMVIETMVRRRRYLSEKELLELNALCQVLPGPTSTQTISAIGYRIGGPFLAYASLTVWVMPATLLMIGTAVLIDHLQENTPGSLNFAKFIQPMAIGYIIYAAQITIRKMIHTIEAAILMMIAAFIAFFYNSPFIFPAMLLIGGLITTHNYKKQPFIEEDPKIKIEWGNFLLWGGVLVGAALLGHYTGMLPVRLFENFYRNGSLIFGGGQVLVPYLYTEFVEFKQYLSSEEFLTGYAISQSIPGPTFSISSYIGALSMREWGLAGLLIGGFIAAAGIFLPGTFLIFFVVRFWDALKKYRPVRAALEGINAVSCGMLMAAAYLLFEPLENNLFNIAAIIGTYVLLQFSKIPSPLIVVIGVAAGIIYNWVMNSL</sequence>
<gene>
    <name evidence="8" type="ORF">ADIS_4473</name>
</gene>
<evidence type="ECO:0000256" key="1">
    <source>
        <dbReference type="ARBA" id="ARBA00004651"/>
    </source>
</evidence>
<dbReference type="STRING" id="1232681.ADIS_4473"/>
<dbReference type="OrthoDB" id="9788907at2"/>
<dbReference type="PANTHER" id="PTHR33567:SF3">
    <property type="entry name" value="CHROMATE ION TRANSPORTER (EUROFUNG)"/>
    <property type="match status" value="1"/>
</dbReference>
<dbReference type="RefSeq" id="WP_010856586.1">
    <property type="nucleotide sequence ID" value="NZ_AQHR01000112.1"/>
</dbReference>
<evidence type="ECO:0000313" key="9">
    <source>
        <dbReference type="Proteomes" id="UP000013909"/>
    </source>
</evidence>
<keyword evidence="5 7" id="KW-1133">Transmembrane helix</keyword>
<dbReference type="InterPro" id="IPR003370">
    <property type="entry name" value="Chromate_transpt"/>
</dbReference>
<organism evidence="8 9">
    <name type="scientific">Lunatimonas lonarensis</name>
    <dbReference type="NCBI Taxonomy" id="1232681"/>
    <lineage>
        <taxon>Bacteria</taxon>
        <taxon>Pseudomonadati</taxon>
        <taxon>Bacteroidota</taxon>
        <taxon>Cytophagia</taxon>
        <taxon>Cytophagales</taxon>
        <taxon>Cyclobacteriaceae</taxon>
    </lineage>
</organism>
<feature type="transmembrane region" description="Helical" evidence="7">
    <location>
        <begin position="333"/>
        <end position="353"/>
    </location>
</feature>
<dbReference type="EMBL" id="AQHR01000112">
    <property type="protein sequence ID" value="EON74984.1"/>
    <property type="molecule type" value="Genomic_DNA"/>
</dbReference>
<feature type="transmembrane region" description="Helical" evidence="7">
    <location>
        <begin position="15"/>
        <end position="34"/>
    </location>
</feature>
<reference evidence="8 9" key="1">
    <citation type="submission" date="2013-02" db="EMBL/GenBank/DDBJ databases">
        <title>A novel strain isolated from Lonar lake, Maharashtra, India.</title>
        <authorList>
            <person name="Singh A."/>
        </authorList>
    </citation>
    <scope>NUCLEOTIDE SEQUENCE [LARGE SCALE GENOMIC DNA]</scope>
    <source>
        <strain evidence="8 9">AK24</strain>
    </source>
</reference>
<feature type="transmembrane region" description="Helical" evidence="7">
    <location>
        <begin position="382"/>
        <end position="398"/>
    </location>
</feature>
<dbReference type="PATRIC" id="fig|1288963.3.peg.4462"/>
<comment type="similarity">
    <text evidence="2">Belongs to the chromate ion transporter (CHR) (TC 2.A.51) family.</text>
</comment>
<dbReference type="PIRSF" id="PIRSF004810">
    <property type="entry name" value="ChrA"/>
    <property type="match status" value="1"/>
</dbReference>
<keyword evidence="9" id="KW-1185">Reference proteome</keyword>